<reference evidence="1" key="1">
    <citation type="submission" date="2020-10" db="EMBL/GenBank/DDBJ databases">
        <authorList>
            <person name="Gilroy R."/>
        </authorList>
    </citation>
    <scope>NUCLEOTIDE SEQUENCE</scope>
    <source>
        <strain evidence="1">14508</strain>
    </source>
</reference>
<gene>
    <name evidence="1" type="ORF">IAD04_05005</name>
</gene>
<organism evidence="1 2">
    <name type="scientific">Candidatus Caccosoma faecigallinarum</name>
    <dbReference type="NCBI Taxonomy" id="2840720"/>
    <lineage>
        <taxon>Bacteria</taxon>
        <taxon>Bacillati</taxon>
        <taxon>Bacillota</taxon>
        <taxon>Bacillota incertae sedis</taxon>
        <taxon>Candidatus Caccosoma</taxon>
    </lineage>
</organism>
<accession>A0A9D1K9X8</accession>
<dbReference type="Proteomes" id="UP000886893">
    <property type="component" value="Unassembled WGS sequence"/>
</dbReference>
<sequence>IFRNPFIENEKKINRIINVLPIPANRFISIVVLADSATIDSIDLESQKEFLCKEDEVITTIKWIEKNAKQKTWTPQEVESMAHLLYEHGLHSEKLLKNNKKRGKKNES</sequence>
<name>A0A9D1K9X8_9FIRM</name>
<comment type="caution">
    <text evidence="1">The sequence shown here is derived from an EMBL/GenBank/DDBJ whole genome shotgun (WGS) entry which is preliminary data.</text>
</comment>
<dbReference type="AlphaFoldDB" id="A0A9D1K9X8"/>
<reference evidence="1" key="2">
    <citation type="journal article" date="2021" name="PeerJ">
        <title>Extensive microbial diversity within the chicken gut microbiome revealed by metagenomics and culture.</title>
        <authorList>
            <person name="Gilroy R."/>
            <person name="Ravi A."/>
            <person name="Getino M."/>
            <person name="Pursley I."/>
            <person name="Horton D.L."/>
            <person name="Alikhan N.F."/>
            <person name="Baker D."/>
            <person name="Gharbi K."/>
            <person name="Hall N."/>
            <person name="Watson M."/>
            <person name="Adriaenssens E.M."/>
            <person name="Foster-Nyarko E."/>
            <person name="Jarju S."/>
            <person name="Secka A."/>
            <person name="Antonio M."/>
            <person name="Oren A."/>
            <person name="Chaudhuri R.R."/>
            <person name="La Ragione R."/>
            <person name="Hildebrand F."/>
            <person name="Pallen M.J."/>
        </authorList>
    </citation>
    <scope>NUCLEOTIDE SEQUENCE</scope>
    <source>
        <strain evidence="1">14508</strain>
    </source>
</reference>
<evidence type="ECO:0000313" key="1">
    <source>
        <dbReference type="EMBL" id="HIT17712.1"/>
    </source>
</evidence>
<evidence type="ECO:0000313" key="2">
    <source>
        <dbReference type="Proteomes" id="UP000886893"/>
    </source>
</evidence>
<proteinExistence type="predicted"/>
<protein>
    <submittedName>
        <fullName evidence="1">Uncharacterized protein</fullName>
    </submittedName>
</protein>
<dbReference type="EMBL" id="DVKI01000155">
    <property type="protein sequence ID" value="HIT17712.1"/>
    <property type="molecule type" value="Genomic_DNA"/>
</dbReference>
<feature type="non-terminal residue" evidence="1">
    <location>
        <position position="1"/>
    </location>
</feature>